<dbReference type="FunFam" id="3.30.2080.10:FF:000001">
    <property type="entry name" value="Alpha-1,2-mannosidase subfamily"/>
    <property type="match status" value="1"/>
</dbReference>
<dbReference type="GO" id="GO:0006516">
    <property type="term" value="P:glycoprotein catabolic process"/>
    <property type="evidence" value="ECO:0007669"/>
    <property type="project" value="TreeGrafter"/>
</dbReference>
<dbReference type="AlphaFoldDB" id="A0A4U1CPK9"/>
<organism evidence="7 8">
    <name type="scientific">Pedobacter frigoris</name>
    <dbReference type="NCBI Taxonomy" id="2571272"/>
    <lineage>
        <taxon>Bacteria</taxon>
        <taxon>Pseudomonadati</taxon>
        <taxon>Bacteroidota</taxon>
        <taxon>Sphingobacteriia</taxon>
        <taxon>Sphingobacteriales</taxon>
        <taxon>Sphingobacteriaceae</taxon>
        <taxon>Pedobacter</taxon>
    </lineage>
</organism>
<keyword evidence="4" id="KW-0732">Signal</keyword>
<feature type="domain" description="Glycosyl hydrolase family 92 N-terminal" evidence="6">
    <location>
        <begin position="37"/>
        <end position="271"/>
    </location>
</feature>
<keyword evidence="7" id="KW-0378">Hydrolase</keyword>
<accession>A0A4U1CPK9</accession>
<evidence type="ECO:0000256" key="1">
    <source>
        <dbReference type="ARBA" id="ARBA00001913"/>
    </source>
</evidence>
<evidence type="ECO:0000256" key="4">
    <source>
        <dbReference type="SAM" id="SignalP"/>
    </source>
</evidence>
<comment type="cofactor">
    <cofactor evidence="1">
        <name>Ca(2+)</name>
        <dbReference type="ChEBI" id="CHEBI:29108"/>
    </cofactor>
</comment>
<evidence type="ECO:0000259" key="5">
    <source>
        <dbReference type="Pfam" id="PF07971"/>
    </source>
</evidence>
<feature type="chain" id="PRO_5020455135" evidence="4">
    <location>
        <begin position="25"/>
        <end position="758"/>
    </location>
</feature>
<dbReference type="EMBL" id="SWBQ01000001">
    <property type="protein sequence ID" value="TKC09444.1"/>
    <property type="molecule type" value="Genomic_DNA"/>
</dbReference>
<dbReference type="NCBIfam" id="TIGR01180">
    <property type="entry name" value="aman2_put"/>
    <property type="match status" value="1"/>
</dbReference>
<dbReference type="Gene3D" id="1.20.1050.60">
    <property type="entry name" value="alpha-1,2-mannosidase"/>
    <property type="match status" value="1"/>
</dbReference>
<dbReference type="Pfam" id="PF17678">
    <property type="entry name" value="Glyco_hydro_92N"/>
    <property type="match status" value="1"/>
</dbReference>
<dbReference type="PANTHER" id="PTHR12143">
    <property type="entry name" value="PEPTIDE N-GLYCANASE PNGASE -RELATED"/>
    <property type="match status" value="1"/>
</dbReference>
<dbReference type="InterPro" id="IPR008928">
    <property type="entry name" value="6-hairpin_glycosidase_sf"/>
</dbReference>
<dbReference type="OrthoDB" id="9758101at2"/>
<dbReference type="SUPFAM" id="SSF48208">
    <property type="entry name" value="Six-hairpin glycosidases"/>
    <property type="match status" value="1"/>
</dbReference>
<reference evidence="7 8" key="1">
    <citation type="submission" date="2019-04" db="EMBL/GenBank/DDBJ databases">
        <title>Pedobacter sp. RP-3-15 sp. nov., isolated from Arctic soil.</title>
        <authorList>
            <person name="Dahal R.H."/>
            <person name="Kim D.-U."/>
        </authorList>
    </citation>
    <scope>NUCLEOTIDE SEQUENCE [LARGE SCALE GENOMIC DNA]</scope>
    <source>
        <strain evidence="7 8">RP-3-15</strain>
    </source>
</reference>
<dbReference type="Gene3D" id="3.30.2080.10">
    <property type="entry name" value="GH92 mannosidase domain"/>
    <property type="match status" value="1"/>
</dbReference>
<dbReference type="Pfam" id="PF07971">
    <property type="entry name" value="Glyco_hydro_92"/>
    <property type="match status" value="1"/>
</dbReference>
<dbReference type="InterPro" id="IPR012939">
    <property type="entry name" value="Glyco_hydro_92"/>
</dbReference>
<gene>
    <name evidence="7" type="ORF">FA047_04955</name>
</gene>
<keyword evidence="3" id="KW-0106">Calcium</keyword>
<dbReference type="PANTHER" id="PTHR12143:SF39">
    <property type="entry name" value="SECRETED PROTEIN"/>
    <property type="match status" value="1"/>
</dbReference>
<keyword evidence="8" id="KW-1185">Reference proteome</keyword>
<comment type="subunit">
    <text evidence="2">Monomer.</text>
</comment>
<evidence type="ECO:0000313" key="7">
    <source>
        <dbReference type="EMBL" id="TKC09444.1"/>
    </source>
</evidence>
<evidence type="ECO:0000259" key="6">
    <source>
        <dbReference type="Pfam" id="PF17678"/>
    </source>
</evidence>
<protein>
    <submittedName>
        <fullName evidence="7">Glycoside hydrolase family 92 protein</fullName>
    </submittedName>
</protein>
<feature type="domain" description="Glycosyl hydrolase family 92" evidence="5">
    <location>
        <begin position="277"/>
        <end position="739"/>
    </location>
</feature>
<evidence type="ECO:0000256" key="3">
    <source>
        <dbReference type="ARBA" id="ARBA00022837"/>
    </source>
</evidence>
<evidence type="ECO:0000256" key="2">
    <source>
        <dbReference type="ARBA" id="ARBA00011245"/>
    </source>
</evidence>
<dbReference type="InterPro" id="IPR050883">
    <property type="entry name" value="PNGase"/>
</dbReference>
<comment type="caution">
    <text evidence="7">The sequence shown here is derived from an EMBL/GenBank/DDBJ whole genome shotgun (WGS) entry which is preliminary data.</text>
</comment>
<name>A0A4U1CPK9_9SPHI</name>
<dbReference type="RefSeq" id="WP_136834855.1">
    <property type="nucleotide sequence ID" value="NZ_SWBQ01000001.1"/>
</dbReference>
<dbReference type="Gene3D" id="1.20.1610.10">
    <property type="entry name" value="alpha-1,2-mannosidases domains"/>
    <property type="match status" value="1"/>
</dbReference>
<dbReference type="InterPro" id="IPR005887">
    <property type="entry name" value="GH92_a_mannosidase_put"/>
</dbReference>
<dbReference type="GO" id="GO:0005975">
    <property type="term" value="P:carbohydrate metabolic process"/>
    <property type="evidence" value="ECO:0007669"/>
    <property type="project" value="InterPro"/>
</dbReference>
<dbReference type="Gene3D" id="2.70.98.10">
    <property type="match status" value="1"/>
</dbReference>
<dbReference type="GO" id="GO:0000224">
    <property type="term" value="F:peptide-N4-(N-acetyl-beta-glucosaminyl)asparagine amidase activity"/>
    <property type="evidence" value="ECO:0007669"/>
    <property type="project" value="TreeGrafter"/>
</dbReference>
<dbReference type="GO" id="GO:0030246">
    <property type="term" value="F:carbohydrate binding"/>
    <property type="evidence" value="ECO:0007669"/>
    <property type="project" value="InterPro"/>
</dbReference>
<dbReference type="InterPro" id="IPR041371">
    <property type="entry name" value="GH92_N"/>
</dbReference>
<dbReference type="GO" id="GO:0005829">
    <property type="term" value="C:cytosol"/>
    <property type="evidence" value="ECO:0007669"/>
    <property type="project" value="TreeGrafter"/>
</dbReference>
<dbReference type="Proteomes" id="UP000307244">
    <property type="component" value="Unassembled WGS sequence"/>
</dbReference>
<sequence length="758" mass="84030">MIKFNFPRLLSALVVSAFVLPVFAQQQLKKPLSLTQYVDPLIGSGFHGHVFVGANVPFGAVQLGPVNISEGWDWCSGYHISDTTIIGFSHTHLSGTGIGDLGDVMFMPTTGPLKLGKGSAKDLEGGFLSTFSRKNEIVKPGYYKVDLNRYGIKAELTTSKRVGMHRYTFPATDAANIIIDLKQGIGWDGPMETYIEKVDDHTIAGYRFSKGWAVDQRIYFTAVFSKAIKNFSVYDSITVKPGTSLKARNVKAAITFATAKNETVLVKVGISPVSIANAALNIKTEIPDWNFDQVVKNADQQWDKELQKITIKADSLSQLKKFYTAMYHTMIAPSIFDDINGEYWGTDKKVHQKQGFNNLTTFSLWDTYRANNPLSTIIHPEHVNDMVNSMLAIYKQQGSLPVWHLMANETNCMVGYSAVPVIADAILKGYKGFDTNLAYEAMKTTAMQDIRGTNFVKKLGYIPADSTAESVSMGLEYAIADWSIAQTAKNMGKTADYEYFSKRGQYYKNYYNSKSGFMQGRLSENQWRTPYTPFISIHEHGDFTEGNGWQYTFLVPQDVNGLVSLLGGESKFDIKLDSLFIAKGDMGAKASNDISGLIGQYAHGNEPSHHVTYLYNYIGKPWKTAEKVRYILNDFYTDKPDGIIGNEDVGQMSAWYVFSALGFYQVSPAGGVYVLGSPTINSAEIKVAGGKTFKVTVKNNSPENKYIQQVILNGVNYTKSYIKHQDIIKGGTMTIVMGNKPSSVWGVKTADRPSNANN</sequence>
<proteinExistence type="predicted"/>
<dbReference type="InterPro" id="IPR014718">
    <property type="entry name" value="GH-type_carb-bd"/>
</dbReference>
<evidence type="ECO:0000313" key="8">
    <source>
        <dbReference type="Proteomes" id="UP000307244"/>
    </source>
</evidence>
<feature type="signal peptide" evidence="4">
    <location>
        <begin position="1"/>
        <end position="24"/>
    </location>
</feature>
<dbReference type="FunFam" id="1.20.1050.60:FF:000001">
    <property type="entry name" value="Putative alpha-1,2-mannosidase"/>
    <property type="match status" value="1"/>
</dbReference>